<keyword evidence="4 9" id="KW-0812">Transmembrane</keyword>
<organism evidence="10 11">
    <name type="scientific">Pochonia chlamydosporia 170</name>
    <dbReference type="NCBI Taxonomy" id="1380566"/>
    <lineage>
        <taxon>Eukaryota</taxon>
        <taxon>Fungi</taxon>
        <taxon>Dikarya</taxon>
        <taxon>Ascomycota</taxon>
        <taxon>Pezizomycotina</taxon>
        <taxon>Sordariomycetes</taxon>
        <taxon>Hypocreomycetidae</taxon>
        <taxon>Hypocreales</taxon>
        <taxon>Clavicipitaceae</taxon>
        <taxon>Pochonia</taxon>
    </lineage>
</organism>
<sequence>MATDNVVFDGSSPVEGKVVAVPSHEINEKNAHGSESKIAAKGNELDYEINAAPTLSDGEEPEKSSDNEDAIIVTGFDAAQHLLPLRDDFEPALTFRSIFLASCLSAFQAVMSQIYSFKPTQVTISGTFIVLIAYFVGNAWATFLPRGDHQEARWRQRNGQGNLPLWIKIVRFINPGPWNLKEHAVCSITATSASNAAASITVFTAQDLFYDLPLSPTTIVLSVISIGLFGYGICGVLRPICVWHVESVFWSSLPTVKTLQGLHWQELKSSKPLRVFWYSFIGMGVYEFFPAYIFPWLNSVSIPCLASMHAAGDKAAILTNLFGGATNNEGLGLFTLSLDWQYITSFQTSLPLKLQLHQATGFFVCFIAMLGIYYTNAWDAKSQPFMSTRLRTEAGKAYPTAKVFVGGILDKTALAKYGIPRLTGSFAYAMFMANAAIGALIAHCALFWGKDFVKAYKSARAGRYDDRHHVHMVKHYKEAPWWWYIIVLVFSFVLGLVVVIKENVTLPVWAYVVALLVGCIIAPLSTLLLARFGNGIATNNLSKMLAGLMIPERPIGNMYFSAWSHNVISNAVGLCTDLKMGEYLKIPPRVMFLTQIYGTVLGGFINYAVMISIVSGNRDLLADSDGNSSWSGASIQSYNTNATSWALAKYLYGAGSKYYLVPIGLAVGAGLVAVHRLIAYFIPRIRGFELKEINLPQFIQYAGFIPYNQSQTCVIFSWILSGFFTQFYLRNYKPRIFKEYMYLVTGAFDGASLFVLFILSFAVFGAGGKAVPFPQWWGNNSGGTLDHCPVPE</sequence>
<dbReference type="InterPro" id="IPR004813">
    <property type="entry name" value="OPT"/>
</dbReference>
<evidence type="ECO:0000256" key="1">
    <source>
        <dbReference type="ARBA" id="ARBA00004141"/>
    </source>
</evidence>
<evidence type="ECO:0000256" key="6">
    <source>
        <dbReference type="ARBA" id="ARBA00022927"/>
    </source>
</evidence>
<feature type="transmembrane region" description="Helical" evidence="9">
    <location>
        <begin position="481"/>
        <end position="500"/>
    </location>
</feature>
<dbReference type="OrthoDB" id="9986677at2759"/>
<feature type="transmembrane region" description="Helical" evidence="9">
    <location>
        <begin position="740"/>
        <end position="764"/>
    </location>
</feature>
<feature type="transmembrane region" description="Helical" evidence="9">
    <location>
        <begin position="356"/>
        <end position="376"/>
    </location>
</feature>
<dbReference type="GeneID" id="28851442"/>
<keyword evidence="7 9" id="KW-1133">Transmembrane helix</keyword>
<keyword evidence="11" id="KW-1185">Reference proteome</keyword>
<keyword evidence="8 9" id="KW-0472">Membrane</keyword>
<evidence type="ECO:0000256" key="9">
    <source>
        <dbReference type="SAM" id="Phobius"/>
    </source>
</evidence>
<evidence type="ECO:0000256" key="5">
    <source>
        <dbReference type="ARBA" id="ARBA00022856"/>
    </source>
</evidence>
<dbReference type="AlphaFoldDB" id="A0A179FBF6"/>
<comment type="subcellular location">
    <subcellularLocation>
        <location evidence="1">Membrane</location>
        <topology evidence="1">Multi-pass membrane protein</topology>
    </subcellularLocation>
</comment>
<protein>
    <submittedName>
        <fullName evidence="10">Peptide transporter MTD1</fullName>
    </submittedName>
</protein>
<comment type="caution">
    <text evidence="10">The sequence shown here is derived from an EMBL/GenBank/DDBJ whole genome shotgun (WGS) entry which is preliminary data.</text>
</comment>
<feature type="transmembrane region" description="Helical" evidence="9">
    <location>
        <begin position="506"/>
        <end position="530"/>
    </location>
</feature>
<keyword evidence="5" id="KW-0571">Peptide transport</keyword>
<dbReference type="GO" id="GO:0015031">
    <property type="term" value="P:protein transport"/>
    <property type="evidence" value="ECO:0007669"/>
    <property type="project" value="UniProtKB-KW"/>
</dbReference>
<evidence type="ECO:0000256" key="2">
    <source>
        <dbReference type="ARBA" id="ARBA00008807"/>
    </source>
</evidence>
<evidence type="ECO:0000313" key="11">
    <source>
        <dbReference type="Proteomes" id="UP000078397"/>
    </source>
</evidence>
<feature type="transmembrane region" description="Helical" evidence="9">
    <location>
        <begin position="219"/>
        <end position="237"/>
    </location>
</feature>
<evidence type="ECO:0000256" key="8">
    <source>
        <dbReference type="ARBA" id="ARBA00023136"/>
    </source>
</evidence>
<dbReference type="EMBL" id="LSBJ02000006">
    <property type="protein sequence ID" value="OAQ62875.1"/>
    <property type="molecule type" value="Genomic_DNA"/>
</dbReference>
<dbReference type="GO" id="GO:0035673">
    <property type="term" value="F:oligopeptide transmembrane transporter activity"/>
    <property type="evidence" value="ECO:0007669"/>
    <property type="project" value="InterPro"/>
</dbReference>
<evidence type="ECO:0000256" key="3">
    <source>
        <dbReference type="ARBA" id="ARBA00022448"/>
    </source>
</evidence>
<dbReference type="NCBIfam" id="TIGR00728">
    <property type="entry name" value="OPT_sfam"/>
    <property type="match status" value="1"/>
</dbReference>
<gene>
    <name evidence="10" type="ORF">VFPPC_08802</name>
</gene>
<evidence type="ECO:0000313" key="10">
    <source>
        <dbReference type="EMBL" id="OAQ62875.1"/>
    </source>
</evidence>
<dbReference type="InterPro" id="IPR004648">
    <property type="entry name" value="Oligpept_transpt"/>
</dbReference>
<evidence type="ECO:0000256" key="7">
    <source>
        <dbReference type="ARBA" id="ARBA00022989"/>
    </source>
</evidence>
<dbReference type="Pfam" id="PF03169">
    <property type="entry name" value="OPT"/>
    <property type="match status" value="1"/>
</dbReference>
<keyword evidence="6" id="KW-0653">Protein transport</keyword>
<name>A0A179FBF6_METCM</name>
<dbReference type="PANTHER" id="PTHR22601">
    <property type="entry name" value="ISP4 LIKE PROTEIN"/>
    <property type="match status" value="1"/>
</dbReference>
<feature type="transmembrane region" description="Helical" evidence="9">
    <location>
        <begin position="590"/>
        <end position="614"/>
    </location>
</feature>
<keyword evidence="3" id="KW-0813">Transport</keyword>
<evidence type="ECO:0000256" key="4">
    <source>
        <dbReference type="ARBA" id="ARBA00022692"/>
    </source>
</evidence>
<feature type="transmembrane region" description="Helical" evidence="9">
    <location>
        <begin position="275"/>
        <end position="293"/>
    </location>
</feature>
<reference evidence="10 11" key="1">
    <citation type="journal article" date="2016" name="PLoS Pathog.">
        <title>Biosynthesis of antibiotic leucinostatins in bio-control fungus Purpureocillium lilacinum and their inhibition on phytophthora revealed by genome mining.</title>
        <authorList>
            <person name="Wang G."/>
            <person name="Liu Z."/>
            <person name="Lin R."/>
            <person name="Li E."/>
            <person name="Mao Z."/>
            <person name="Ling J."/>
            <person name="Yang Y."/>
            <person name="Yin W.B."/>
            <person name="Xie B."/>
        </authorList>
    </citation>
    <scope>NUCLEOTIDE SEQUENCE [LARGE SCALE GENOMIC DNA]</scope>
    <source>
        <strain evidence="10">170</strain>
    </source>
</reference>
<comment type="similarity">
    <text evidence="2">Belongs to the oligopeptide OPT transporter family.</text>
</comment>
<dbReference type="KEGG" id="pchm:VFPPC_08802"/>
<feature type="transmembrane region" description="Helical" evidence="9">
    <location>
        <begin position="659"/>
        <end position="682"/>
    </location>
</feature>
<dbReference type="Proteomes" id="UP000078397">
    <property type="component" value="Unassembled WGS sequence"/>
</dbReference>
<feature type="transmembrane region" description="Helical" evidence="9">
    <location>
        <begin position="425"/>
        <end position="448"/>
    </location>
</feature>
<accession>A0A179FBF6</accession>
<proteinExistence type="inferred from homology"/>
<dbReference type="GO" id="GO:0016020">
    <property type="term" value="C:membrane"/>
    <property type="evidence" value="ECO:0007669"/>
    <property type="project" value="UniProtKB-SubCell"/>
</dbReference>
<dbReference type="RefSeq" id="XP_018140455.1">
    <property type="nucleotide sequence ID" value="XM_018287448.1"/>
</dbReference>
<feature type="transmembrane region" description="Helical" evidence="9">
    <location>
        <begin position="122"/>
        <end position="141"/>
    </location>
</feature>